<protein>
    <submittedName>
        <fullName evidence="2">Uncharacterized protein</fullName>
    </submittedName>
</protein>
<feature type="region of interest" description="Disordered" evidence="1">
    <location>
        <begin position="31"/>
        <end position="99"/>
    </location>
</feature>
<name>K0RFZ4_THAOC</name>
<accession>K0RFZ4</accession>
<evidence type="ECO:0000313" key="2">
    <source>
        <dbReference type="EMBL" id="EJK47896.1"/>
    </source>
</evidence>
<feature type="region of interest" description="Disordered" evidence="1">
    <location>
        <begin position="256"/>
        <end position="289"/>
    </location>
</feature>
<dbReference type="eggNOG" id="ENOG502SJW7">
    <property type="taxonomic scope" value="Eukaryota"/>
</dbReference>
<dbReference type="AlphaFoldDB" id="K0RFZ4"/>
<feature type="compositionally biased region" description="Basic and acidic residues" evidence="1">
    <location>
        <begin position="256"/>
        <end position="270"/>
    </location>
</feature>
<dbReference type="OrthoDB" id="195548at2759"/>
<dbReference type="OMA" id="SRTRCKD"/>
<feature type="compositionally biased region" description="Basic and acidic residues" evidence="1">
    <location>
        <begin position="80"/>
        <end position="99"/>
    </location>
</feature>
<keyword evidence="3" id="KW-1185">Reference proteome</keyword>
<evidence type="ECO:0000313" key="3">
    <source>
        <dbReference type="Proteomes" id="UP000266841"/>
    </source>
</evidence>
<organism evidence="2 3">
    <name type="scientific">Thalassiosira oceanica</name>
    <name type="common">Marine diatom</name>
    <dbReference type="NCBI Taxonomy" id="159749"/>
    <lineage>
        <taxon>Eukaryota</taxon>
        <taxon>Sar</taxon>
        <taxon>Stramenopiles</taxon>
        <taxon>Ochrophyta</taxon>
        <taxon>Bacillariophyta</taxon>
        <taxon>Coscinodiscophyceae</taxon>
        <taxon>Thalassiosirophycidae</taxon>
        <taxon>Thalassiosirales</taxon>
        <taxon>Thalassiosiraceae</taxon>
        <taxon>Thalassiosira</taxon>
    </lineage>
</organism>
<dbReference type="Gene3D" id="1.20.58.80">
    <property type="entry name" value="Phosphotransferase system, lactose/cellobiose-type IIA subunit"/>
    <property type="match status" value="1"/>
</dbReference>
<proteinExistence type="predicted"/>
<feature type="compositionally biased region" description="Low complexity" evidence="1">
    <location>
        <begin position="36"/>
        <end position="45"/>
    </location>
</feature>
<evidence type="ECO:0000256" key="1">
    <source>
        <dbReference type="SAM" id="MobiDB-lite"/>
    </source>
</evidence>
<dbReference type="EMBL" id="AGNL01046497">
    <property type="protein sequence ID" value="EJK47896.1"/>
    <property type="molecule type" value="Genomic_DNA"/>
</dbReference>
<sequence>MTTSIGHSSAANGRARLLGALGPGVLGWGSESVTLSSDPDTTPTTARLHRRDTTYGSSPRHPGGPPGGGSNDIGGRSSKPRQELGELSRRRRDALKEQNEKPPILLSNFVSIEKYYHAADTVLEQFRQYSSQQDLDNAYIIGRRFALFSTESLPGHDYYNSPKPELIKLRQKNVRDLEWVTTGIERIVGVMDRQELERLRKQREEESLRKLEWEKSMRQRLKGTAKSSKKISLEEDETLDITSKLAKLNALFPQDDERGQDHISDQDHTSELPPLPPPIAPPEDQGTKNDALTNSVAAVHCLKSEGGTPLFAEPPSYSDLFLDTLRTSSTPSAPPEVTQADLDELQRLPSIPSVKTEPKVPIRALRREYIQQTESLIQSNQIELIRLGTFQGRLSSNPKFDSTNGCAVISPLVVATHIAPVQVQKRLQLKQTFNSSSSKYGISNSAINEIIDKRAPPVLQTVRHRLGLMRHALIIPSDVHDYLVDERILTQESFVGACGGNIMDPSHTQELVRMLVDSQQGSSKTSKTCSACKVGAALFFREHVVSIVKVPLANGHAYFDIIDSLPNPRTGGMASRTRCKDLSSFEAMLKCYAATRFSDAHFNFIDSNAWNDGMCDFDPRVFQAFVWSSS</sequence>
<comment type="caution">
    <text evidence="2">The sequence shown here is derived from an EMBL/GenBank/DDBJ whole genome shotgun (WGS) entry which is preliminary data.</text>
</comment>
<reference evidence="2 3" key="1">
    <citation type="journal article" date="2012" name="Genome Biol.">
        <title>Genome and low-iron response of an oceanic diatom adapted to chronic iron limitation.</title>
        <authorList>
            <person name="Lommer M."/>
            <person name="Specht M."/>
            <person name="Roy A.S."/>
            <person name="Kraemer L."/>
            <person name="Andreson R."/>
            <person name="Gutowska M.A."/>
            <person name="Wolf J."/>
            <person name="Bergner S.V."/>
            <person name="Schilhabel M.B."/>
            <person name="Klostermeier U.C."/>
            <person name="Beiko R.G."/>
            <person name="Rosenstiel P."/>
            <person name="Hippler M."/>
            <person name="Laroche J."/>
        </authorList>
    </citation>
    <scope>NUCLEOTIDE SEQUENCE [LARGE SCALE GENOMIC DNA]</scope>
    <source>
        <strain evidence="2 3">CCMP1005</strain>
    </source>
</reference>
<dbReference type="Proteomes" id="UP000266841">
    <property type="component" value="Unassembled WGS sequence"/>
</dbReference>
<gene>
    <name evidence="2" type="ORF">THAOC_33350</name>
</gene>